<organism evidence="1 2">
    <name type="scientific">Motilibacter deserti</name>
    <dbReference type="NCBI Taxonomy" id="2714956"/>
    <lineage>
        <taxon>Bacteria</taxon>
        <taxon>Bacillati</taxon>
        <taxon>Actinomycetota</taxon>
        <taxon>Actinomycetes</taxon>
        <taxon>Motilibacterales</taxon>
        <taxon>Motilibacteraceae</taxon>
        <taxon>Motilibacter</taxon>
    </lineage>
</organism>
<sequence>MAKVLVYSQDIIGKTMAGPGIRSWEFAKALSTRHDVTLAAPNEPDLTSDAFVIRSYEPQGVTSVLPGHDVIITQKVTPALAYLADRTDVRIIVDAYDPVLLEALEVLRHMDLDVQRRTARVFRNDLMLSMLSADGLICASEKQRDLWLGSLMTVGRVTPDAYARDNALRTLVDVVPFGVQDGEPVRTGPGFRERLGILPTDKVVLWGGGVWNWFDPLTLIRALGRIAESRNDVKLVFMGLKKPDPALADHKMALSAVELAKELGLYGSTVFFNYGWVPYEERQNHFLEADLGVSTHFDHLETRFSFRTRMLDYFWTRLPIVATEGDSIAELIAQRGLGRVVGYEDVDGLARALTGLLDDPEEMARIKDRLSVVREEFRWERVTRALDRQIDAVVAAPGHRFEMARASALGRSYVDYLRVLKGDNGLVVPARVAVHAGLRLTKARLGGGRGAK</sequence>
<evidence type="ECO:0000313" key="1">
    <source>
        <dbReference type="EMBL" id="NHC14389.1"/>
    </source>
</evidence>
<accession>A0ABX0GU16</accession>
<evidence type="ECO:0000313" key="2">
    <source>
        <dbReference type="Proteomes" id="UP000800981"/>
    </source>
</evidence>
<dbReference type="PANTHER" id="PTHR12526:SF635">
    <property type="entry name" value="GLYCOSYL TRANSFERASE GROUP 1"/>
    <property type="match status" value="1"/>
</dbReference>
<dbReference type="RefSeq" id="WP_166281880.1">
    <property type="nucleotide sequence ID" value="NZ_JAANNP010000006.1"/>
</dbReference>
<name>A0ABX0GU16_9ACTN</name>
<dbReference type="SUPFAM" id="SSF53756">
    <property type="entry name" value="UDP-Glycosyltransferase/glycogen phosphorylase"/>
    <property type="match status" value="1"/>
</dbReference>
<dbReference type="Gene3D" id="3.40.50.2000">
    <property type="entry name" value="Glycogen Phosphorylase B"/>
    <property type="match status" value="1"/>
</dbReference>
<dbReference type="PANTHER" id="PTHR12526">
    <property type="entry name" value="GLYCOSYLTRANSFERASE"/>
    <property type="match status" value="1"/>
</dbReference>
<gene>
    <name evidence="1" type="ORF">G9H71_11430</name>
</gene>
<reference evidence="1 2" key="1">
    <citation type="submission" date="2020-03" db="EMBL/GenBank/DDBJ databases">
        <title>Two novel Motilibacter sp.</title>
        <authorList>
            <person name="Liu S."/>
        </authorList>
    </citation>
    <scope>NUCLEOTIDE SEQUENCE [LARGE SCALE GENOMIC DNA]</scope>
    <source>
        <strain evidence="1 2">E257</strain>
    </source>
</reference>
<keyword evidence="2" id="KW-1185">Reference proteome</keyword>
<proteinExistence type="predicted"/>
<dbReference type="Pfam" id="PF13692">
    <property type="entry name" value="Glyco_trans_1_4"/>
    <property type="match status" value="1"/>
</dbReference>
<dbReference type="Proteomes" id="UP000800981">
    <property type="component" value="Unassembled WGS sequence"/>
</dbReference>
<dbReference type="EMBL" id="JAANNP010000006">
    <property type="protein sequence ID" value="NHC14389.1"/>
    <property type="molecule type" value="Genomic_DNA"/>
</dbReference>
<comment type="caution">
    <text evidence="1">The sequence shown here is derived from an EMBL/GenBank/DDBJ whole genome shotgun (WGS) entry which is preliminary data.</text>
</comment>
<protein>
    <submittedName>
        <fullName evidence="1">Glycosyltransferase family 4 protein</fullName>
    </submittedName>
</protein>